<organism evidence="1 2">
    <name type="scientific">Zootermopsis nevadensis</name>
    <name type="common">Dampwood termite</name>
    <dbReference type="NCBI Taxonomy" id="136037"/>
    <lineage>
        <taxon>Eukaryota</taxon>
        <taxon>Metazoa</taxon>
        <taxon>Ecdysozoa</taxon>
        <taxon>Arthropoda</taxon>
        <taxon>Hexapoda</taxon>
        <taxon>Insecta</taxon>
        <taxon>Pterygota</taxon>
        <taxon>Neoptera</taxon>
        <taxon>Polyneoptera</taxon>
        <taxon>Dictyoptera</taxon>
        <taxon>Blattodea</taxon>
        <taxon>Blattoidea</taxon>
        <taxon>Termitoidae</taxon>
        <taxon>Termopsidae</taxon>
        <taxon>Zootermopsis</taxon>
    </lineage>
</organism>
<proteinExistence type="predicted"/>
<evidence type="ECO:0000313" key="1">
    <source>
        <dbReference type="EMBL" id="KDR22045.1"/>
    </source>
</evidence>
<sequence>MKFETKRTQVATAVMLIAYFTMYSVVTSAPVTESAFYVTNPSSAIRNLLANPSNEVFQNPQTGYPYYQYPYQYIPNPYYEYPRGGYYYPLNGYQTGVDGFPQNAQNGYPIYPQYGYQSPYNYYPYGYGK</sequence>
<dbReference type="EMBL" id="KK852527">
    <property type="protein sequence ID" value="KDR22045.1"/>
    <property type="molecule type" value="Genomic_DNA"/>
</dbReference>
<accession>A0A067RN57</accession>
<gene>
    <name evidence="1" type="ORF">L798_03069</name>
</gene>
<dbReference type="Proteomes" id="UP000027135">
    <property type="component" value="Unassembled WGS sequence"/>
</dbReference>
<protein>
    <submittedName>
        <fullName evidence="1">Uncharacterized protein</fullName>
    </submittedName>
</protein>
<evidence type="ECO:0000313" key="2">
    <source>
        <dbReference type="Proteomes" id="UP000027135"/>
    </source>
</evidence>
<keyword evidence="2" id="KW-1185">Reference proteome</keyword>
<dbReference type="InParanoid" id="A0A067RN57"/>
<name>A0A067RN57_ZOONE</name>
<dbReference type="AlphaFoldDB" id="A0A067RN57"/>
<reference evidence="1 2" key="1">
    <citation type="journal article" date="2014" name="Nat. Commun.">
        <title>Molecular traces of alternative social organization in a termite genome.</title>
        <authorList>
            <person name="Terrapon N."/>
            <person name="Li C."/>
            <person name="Robertson H.M."/>
            <person name="Ji L."/>
            <person name="Meng X."/>
            <person name="Booth W."/>
            <person name="Chen Z."/>
            <person name="Childers C.P."/>
            <person name="Glastad K.M."/>
            <person name="Gokhale K."/>
            <person name="Gowin J."/>
            <person name="Gronenberg W."/>
            <person name="Hermansen R.A."/>
            <person name="Hu H."/>
            <person name="Hunt B.G."/>
            <person name="Huylmans A.K."/>
            <person name="Khalil S.M."/>
            <person name="Mitchell R.D."/>
            <person name="Munoz-Torres M.C."/>
            <person name="Mustard J.A."/>
            <person name="Pan H."/>
            <person name="Reese J.T."/>
            <person name="Scharf M.E."/>
            <person name="Sun F."/>
            <person name="Vogel H."/>
            <person name="Xiao J."/>
            <person name="Yang W."/>
            <person name="Yang Z."/>
            <person name="Yang Z."/>
            <person name="Zhou J."/>
            <person name="Zhu J."/>
            <person name="Brent C.S."/>
            <person name="Elsik C.G."/>
            <person name="Goodisman M.A."/>
            <person name="Liberles D.A."/>
            <person name="Roe R.M."/>
            <person name="Vargo E.L."/>
            <person name="Vilcinskas A."/>
            <person name="Wang J."/>
            <person name="Bornberg-Bauer E."/>
            <person name="Korb J."/>
            <person name="Zhang G."/>
            <person name="Liebig J."/>
        </authorList>
    </citation>
    <scope>NUCLEOTIDE SEQUENCE [LARGE SCALE GENOMIC DNA]</scope>
    <source>
        <tissue evidence="1">Whole organism</tissue>
    </source>
</reference>